<dbReference type="PANTHER" id="PTHR42792">
    <property type="entry name" value="FLAGELLIN"/>
    <property type="match status" value="1"/>
</dbReference>
<comment type="function">
    <text evidence="3">Flagellin is the subunit protein which polymerizes to form the filaments of bacterial flagella.</text>
</comment>
<dbReference type="EMBL" id="VOSK01000480">
    <property type="protein sequence ID" value="MPR30902.1"/>
    <property type="molecule type" value="Genomic_DNA"/>
</dbReference>
<dbReference type="Proteomes" id="UP000403266">
    <property type="component" value="Unassembled WGS sequence"/>
</dbReference>
<proteinExistence type="inferred from homology"/>
<dbReference type="AlphaFoldDB" id="A0A5N7MV90"/>
<dbReference type="Pfam" id="PF00669">
    <property type="entry name" value="Flagellin_N"/>
    <property type="match status" value="1"/>
</dbReference>
<comment type="caution">
    <text evidence="6">The sequence shown here is derived from an EMBL/GenBank/DDBJ whole genome shotgun (WGS) entry which is preliminary data.</text>
</comment>
<feature type="domain" description="Flagellin N-terminal" evidence="4">
    <location>
        <begin position="4"/>
        <end position="138"/>
    </location>
</feature>
<keyword evidence="7" id="KW-1185">Reference proteome</keyword>
<evidence type="ECO:0000259" key="5">
    <source>
        <dbReference type="Pfam" id="PF00700"/>
    </source>
</evidence>
<evidence type="ECO:0000256" key="2">
    <source>
        <dbReference type="ARBA" id="ARBA00023143"/>
    </source>
</evidence>
<dbReference type="GO" id="GO:0005576">
    <property type="term" value="C:extracellular region"/>
    <property type="evidence" value="ECO:0007669"/>
    <property type="project" value="UniProtKB-SubCell"/>
</dbReference>
<keyword evidence="6" id="KW-0282">Flagellum</keyword>
<organism evidence="6 7">
    <name type="scientific">Microvirga tunisiensis</name>
    <dbReference type="NCBI Taxonomy" id="2108360"/>
    <lineage>
        <taxon>Bacteria</taxon>
        <taxon>Pseudomonadati</taxon>
        <taxon>Pseudomonadota</taxon>
        <taxon>Alphaproteobacteria</taxon>
        <taxon>Hyphomicrobiales</taxon>
        <taxon>Methylobacteriaceae</taxon>
        <taxon>Microvirga</taxon>
    </lineage>
</organism>
<reference evidence="6 7" key="1">
    <citation type="journal article" date="2019" name="Syst. Appl. Microbiol.">
        <title>Microvirga tunisiensis sp. nov., a root nodule symbiotic bacterium isolated from Lupinus micranthus and L. luteus grown in Northern Tunisia.</title>
        <authorList>
            <person name="Msaddak A."/>
            <person name="Rejili M."/>
            <person name="Duran D."/>
            <person name="Mars M."/>
            <person name="Palacios J.M."/>
            <person name="Ruiz-Argueso T."/>
            <person name="Rey L."/>
            <person name="Imperial J."/>
        </authorList>
    </citation>
    <scope>NUCLEOTIDE SEQUENCE [LARGE SCALE GENOMIC DNA]</scope>
    <source>
        <strain evidence="6 7">Lmie10</strain>
    </source>
</reference>
<dbReference type="InterPro" id="IPR001029">
    <property type="entry name" value="Flagellin_N"/>
</dbReference>
<dbReference type="OrthoDB" id="8328560at2"/>
<keyword evidence="6" id="KW-0966">Cell projection</keyword>
<dbReference type="GO" id="GO:0009288">
    <property type="term" value="C:bacterial-type flagellum"/>
    <property type="evidence" value="ECO:0007669"/>
    <property type="project" value="UniProtKB-SubCell"/>
</dbReference>
<dbReference type="SUPFAM" id="SSF64518">
    <property type="entry name" value="Phase 1 flagellin"/>
    <property type="match status" value="1"/>
</dbReference>
<sequence length="278" mass="28988">MSSILTNSSALTALQNLNNTQRSLSKTQSEISTGLKVASAADNSTNWSVSTQMKSDNSVLGTIKASLKDNAAIIKATDAVVQQITTTITDIKTQLAQAADNETGDYAEINKSLAGLANTLTGLMKGASYNGVNLLDGTTATLNVVSGLQDGTGKFLKIDTTLTESNLSTNADIAKLTAPIEINSDTDIETAAKAADDALAAVRGLGAELGAVQNQIDAQTKFIEVLSDSLTNGVSAMVDADMNEASTRLQALQTQQQLGVQSLSIANQNSQMILKLFQ</sequence>
<dbReference type="InterPro" id="IPR001492">
    <property type="entry name" value="Flagellin"/>
</dbReference>
<dbReference type="PANTHER" id="PTHR42792:SF2">
    <property type="entry name" value="FLAGELLIN"/>
    <property type="match status" value="1"/>
</dbReference>
<evidence type="ECO:0000313" key="6">
    <source>
        <dbReference type="EMBL" id="MPR30902.1"/>
    </source>
</evidence>
<gene>
    <name evidence="6" type="ORF">FS320_39690</name>
</gene>
<comment type="similarity">
    <text evidence="1 3">Belongs to the bacterial flagellin family.</text>
</comment>
<evidence type="ECO:0000256" key="1">
    <source>
        <dbReference type="ARBA" id="ARBA00005709"/>
    </source>
</evidence>
<evidence type="ECO:0000313" key="7">
    <source>
        <dbReference type="Proteomes" id="UP000403266"/>
    </source>
</evidence>
<accession>A0A5N7MV90</accession>
<dbReference type="GO" id="GO:0005198">
    <property type="term" value="F:structural molecule activity"/>
    <property type="evidence" value="ECO:0007669"/>
    <property type="project" value="UniProtKB-UniRule"/>
</dbReference>
<dbReference type="RefSeq" id="WP_152717922.1">
    <property type="nucleotide sequence ID" value="NZ_VOSJ01000509.1"/>
</dbReference>
<name>A0A5N7MV90_9HYPH</name>
<keyword evidence="3" id="KW-0964">Secreted</keyword>
<evidence type="ECO:0000256" key="3">
    <source>
        <dbReference type="RuleBase" id="RU362073"/>
    </source>
</evidence>
<protein>
    <recommendedName>
        <fullName evidence="3">Flagellin</fullName>
    </recommendedName>
</protein>
<dbReference type="Gene3D" id="1.20.1330.10">
    <property type="entry name" value="f41 fragment of flagellin, N-terminal domain"/>
    <property type="match status" value="1"/>
</dbReference>
<keyword evidence="6" id="KW-0969">Cilium</keyword>
<dbReference type="Pfam" id="PF00700">
    <property type="entry name" value="Flagellin_C"/>
    <property type="match status" value="1"/>
</dbReference>
<dbReference type="InterPro" id="IPR046358">
    <property type="entry name" value="Flagellin_C"/>
</dbReference>
<evidence type="ECO:0000259" key="4">
    <source>
        <dbReference type="Pfam" id="PF00669"/>
    </source>
</evidence>
<keyword evidence="2 3" id="KW-0975">Bacterial flagellum</keyword>
<comment type="subcellular location">
    <subcellularLocation>
        <location evidence="3">Secreted</location>
    </subcellularLocation>
    <subcellularLocation>
        <location evidence="3">Bacterial flagellum</location>
    </subcellularLocation>
</comment>
<feature type="domain" description="Flagellin C-terminal" evidence="5">
    <location>
        <begin position="193"/>
        <end position="277"/>
    </location>
</feature>